<evidence type="ECO:0000256" key="4">
    <source>
        <dbReference type="ARBA" id="ARBA00022892"/>
    </source>
</evidence>
<comment type="caution">
    <text evidence="8">Lacks conserved residue(s) required for the propagation of feature annotation.</text>
</comment>
<keyword evidence="6 8" id="KW-0333">Golgi apparatus</keyword>
<feature type="compositionally biased region" description="Polar residues" evidence="9">
    <location>
        <begin position="22"/>
        <end position="47"/>
    </location>
</feature>
<feature type="transmembrane region" description="Helical" evidence="10">
    <location>
        <begin position="293"/>
        <end position="314"/>
    </location>
</feature>
<protein>
    <recommendedName>
        <fullName evidence="8">Golgi to ER traffic protein 2</fullName>
    </recommendedName>
</protein>
<feature type="compositionally biased region" description="Low complexity" evidence="9">
    <location>
        <begin position="58"/>
        <end position="76"/>
    </location>
</feature>
<dbReference type="InterPro" id="IPR014802">
    <property type="entry name" value="GET2"/>
</dbReference>
<dbReference type="InterPro" id="IPR028143">
    <property type="entry name" value="Get2/sif1"/>
</dbReference>
<feature type="region of interest" description="Disordered" evidence="9">
    <location>
        <begin position="1"/>
        <end position="86"/>
    </location>
</feature>
<comment type="similarity">
    <text evidence="8">Belongs to the GET2 family.</text>
</comment>
<proteinExistence type="inferred from homology"/>
<feature type="transmembrane region" description="Helical" evidence="10">
    <location>
        <begin position="227"/>
        <end position="245"/>
    </location>
</feature>
<evidence type="ECO:0000256" key="8">
    <source>
        <dbReference type="HAMAP-Rule" id="MF_03114"/>
    </source>
</evidence>
<feature type="topological domain" description="Cytoplasmic" evidence="8">
    <location>
        <begin position="249"/>
        <end position="295"/>
    </location>
</feature>
<keyword evidence="3 8" id="KW-0256">Endoplasmic reticulum</keyword>
<evidence type="ECO:0000256" key="10">
    <source>
        <dbReference type="SAM" id="Phobius"/>
    </source>
</evidence>
<evidence type="ECO:0000256" key="5">
    <source>
        <dbReference type="ARBA" id="ARBA00022989"/>
    </source>
</evidence>
<name>A0ABX6EUR7_KLUMA</name>
<evidence type="ECO:0000256" key="9">
    <source>
        <dbReference type="SAM" id="MobiDB-lite"/>
    </source>
</evidence>
<accession>A0ABX6EUR7</accession>
<keyword evidence="2 8" id="KW-0812">Transmembrane</keyword>
<evidence type="ECO:0000313" key="11">
    <source>
        <dbReference type="EMBL" id="QGN15492.1"/>
    </source>
</evidence>
<dbReference type="Pfam" id="PF08690">
    <property type="entry name" value="GET2"/>
    <property type="match status" value="1"/>
</dbReference>
<evidence type="ECO:0000256" key="1">
    <source>
        <dbReference type="ARBA" id="ARBA00022448"/>
    </source>
</evidence>
<evidence type="ECO:0000256" key="3">
    <source>
        <dbReference type="ARBA" id="ARBA00022824"/>
    </source>
</evidence>
<dbReference type="HAMAP" id="MF_03114">
    <property type="entry name" value="Get2"/>
    <property type="match status" value="1"/>
</dbReference>
<comment type="function">
    <text evidence="8">Required for the post-translational delivery of tail-anchored (TA) proteins to the endoplasmic reticulum. Together with GET1, acts as a membrane receptor for soluble GET3, which recognizes and selectively binds the transmembrane domain of TA proteins in the cytosol. The GET complex cooperates with the HDEL receptor ERD2 to mediate the ATP-dependent retrieval of resident ER proteins that contain a C-terminal H-D-E-L retention signal from the Golgi to the ER.</text>
</comment>
<keyword evidence="5 8" id="KW-1133">Transmembrane helix</keyword>
<dbReference type="PANTHER" id="PTHR28263">
    <property type="entry name" value="GOLGI TO ER TRAFFIC PROTEIN 2"/>
    <property type="match status" value="1"/>
</dbReference>
<keyword evidence="12" id="KW-1185">Reference proteome</keyword>
<feature type="topological domain" description="Cytoplasmic" evidence="8">
    <location>
        <begin position="1"/>
        <end position="183"/>
    </location>
</feature>
<reference evidence="11 12" key="2">
    <citation type="submission" date="2019-11" db="EMBL/GenBank/DDBJ databases">
        <authorList>
            <person name="Lu H."/>
        </authorList>
    </citation>
    <scope>NUCLEOTIDE SEQUENCE [LARGE SCALE GENOMIC DNA]</scope>
    <source>
        <strain evidence="11 12">FIM1</strain>
    </source>
</reference>
<dbReference type="PANTHER" id="PTHR28263:SF1">
    <property type="entry name" value="GOLGI TO ER TRAFFIC PROTEIN 2"/>
    <property type="match status" value="1"/>
</dbReference>
<feature type="compositionally biased region" description="Polar residues" evidence="9">
    <location>
        <begin position="132"/>
        <end position="144"/>
    </location>
</feature>
<organism evidence="11 12">
    <name type="scientific">Kluyveromyces marxianus</name>
    <name type="common">Yeast</name>
    <name type="synonym">Candida kefyr</name>
    <dbReference type="NCBI Taxonomy" id="4911"/>
    <lineage>
        <taxon>Eukaryota</taxon>
        <taxon>Fungi</taxon>
        <taxon>Dikarya</taxon>
        <taxon>Ascomycota</taxon>
        <taxon>Saccharomycotina</taxon>
        <taxon>Saccharomycetes</taxon>
        <taxon>Saccharomycetales</taxon>
        <taxon>Saccharomycetaceae</taxon>
        <taxon>Kluyveromyces</taxon>
    </lineage>
</organism>
<feature type="compositionally biased region" description="Basic and acidic residues" evidence="9">
    <location>
        <begin position="7"/>
        <end position="19"/>
    </location>
</feature>
<comment type="subcellular location">
    <subcellularLocation>
        <location evidence="8">Endoplasmic reticulum membrane</location>
        <topology evidence="8">Multi-pass membrane protein</topology>
    </subcellularLocation>
    <subcellularLocation>
        <location evidence="8">Golgi apparatus membrane</location>
        <topology evidence="8">Multi-pass membrane protein</topology>
    </subcellularLocation>
</comment>
<sequence length="337" mass="36857">MSTELSAAEKRRLLRERRQQKFSNGGASSRLNKITGQQEGSFLSSKSVLDEKKPAPAPAATTTATSFNANSSTSNADKSTEEIEEMLSRIPNQKAETEPDNSESNPEIALFQQLLKMQQQGSGIPAAGNGFGSQSPDASTSDLFTSLLNSDRNTTAAATAAGQGSGGFVDESVLKYHQYKVSKLKSYITLLKWTILTPYVYFIMHPNPAATTIGQYSSIASQLLEKSNFFSIFTGLEVIFISIYYQMLKKLQRKNNVTPTQNAGGIVKYLSMIPEGILPIKNVQGKIGLALEYFDVFSMYVTDICFVVVLFGLMKHFHASFPAVATTIEEPIVNVIN</sequence>
<evidence type="ECO:0000256" key="7">
    <source>
        <dbReference type="ARBA" id="ARBA00023136"/>
    </source>
</evidence>
<keyword evidence="7 8" id="KW-0472">Membrane</keyword>
<gene>
    <name evidence="8 11" type="primary">GET2</name>
    <name evidence="11" type="ORF">FIM1_2183</name>
</gene>
<evidence type="ECO:0000256" key="6">
    <source>
        <dbReference type="ARBA" id="ARBA00023034"/>
    </source>
</evidence>
<reference evidence="11 12" key="1">
    <citation type="submission" date="2016-03" db="EMBL/GenBank/DDBJ databases">
        <title>How can Kluyveromyces marxianus grow so fast - potential evolutionary course in Saccharomyces Complex revealed by comparative genomics.</title>
        <authorList>
            <person name="Mo W."/>
            <person name="Lu W."/>
            <person name="Yang X."/>
            <person name="Qi J."/>
            <person name="Lv H."/>
        </authorList>
    </citation>
    <scope>NUCLEOTIDE SEQUENCE [LARGE SCALE GENOMIC DNA]</scope>
    <source>
        <strain evidence="11 12">FIM1</strain>
    </source>
</reference>
<evidence type="ECO:0000256" key="2">
    <source>
        <dbReference type="ARBA" id="ARBA00022692"/>
    </source>
</evidence>
<feature type="region of interest" description="Disordered" evidence="9">
    <location>
        <begin position="122"/>
        <end position="144"/>
    </location>
</feature>
<evidence type="ECO:0000313" key="12">
    <source>
        <dbReference type="Proteomes" id="UP000422736"/>
    </source>
</evidence>
<feature type="topological domain" description="Lumenal" evidence="8">
    <location>
        <begin position="317"/>
        <end position="337"/>
    </location>
</feature>
<comment type="subunit">
    <text evidence="8">Component of the Golgi to ER traffic (GET) complex, which is composed of GET1, GET2 and GET3. Within the complex, GET1 and GET2 form a heterotetramer which is stabilized by phosphatidylinositol binding and which binds to the GET3 homodimer.</text>
</comment>
<keyword evidence="4 8" id="KW-0931">ER-Golgi transport</keyword>
<dbReference type="Proteomes" id="UP000422736">
    <property type="component" value="Chromosome 3"/>
</dbReference>
<dbReference type="EMBL" id="CP015056">
    <property type="protein sequence ID" value="QGN15492.1"/>
    <property type="molecule type" value="Genomic_DNA"/>
</dbReference>
<keyword evidence="1 8" id="KW-0813">Transport</keyword>